<dbReference type="Proteomes" id="UP000226079">
    <property type="component" value="Unassembled WGS sequence"/>
</dbReference>
<protein>
    <submittedName>
        <fullName evidence="1">Uncharacterized protein</fullName>
    </submittedName>
</protein>
<evidence type="ECO:0000313" key="2">
    <source>
        <dbReference type="Proteomes" id="UP000226079"/>
    </source>
</evidence>
<accession>A0A2A9CQ11</accession>
<keyword evidence="2" id="KW-1185">Reference proteome</keyword>
<organism evidence="1 2">
    <name type="scientific">Propionicimonas paludicola</name>
    <dbReference type="NCBI Taxonomy" id="185243"/>
    <lineage>
        <taxon>Bacteria</taxon>
        <taxon>Bacillati</taxon>
        <taxon>Actinomycetota</taxon>
        <taxon>Actinomycetes</taxon>
        <taxon>Propionibacteriales</taxon>
        <taxon>Nocardioidaceae</taxon>
        <taxon>Propionicimonas</taxon>
    </lineage>
</organism>
<evidence type="ECO:0000313" key="1">
    <source>
        <dbReference type="EMBL" id="PFG16236.1"/>
    </source>
</evidence>
<comment type="caution">
    <text evidence="1">The sequence shown here is derived from an EMBL/GenBank/DDBJ whole genome shotgun (WGS) entry which is preliminary data.</text>
</comment>
<name>A0A2A9CQ11_9ACTN</name>
<sequence length="291" mass="32072">MTRVEDVLAGWARPASRPQAPVQYRELKIIEPTLTEGSAEVVRALSESSGKRVDTPVRNSFVRSVDGQLPPLAALASRGGKGGSAVAMKLYLALIWRCSREPFVTQAPNRTWAQLLDLPDPSRRGARRVKDALATLHELGLVGLTPVRGLPTIVALLSEDGRGRAYTVPSDAYRQARSQRTRERHQYFKVPQPLWVSGHMQGLSAAGVVMLLILLEESREAGTAQWWSVDTFTRRFGVSKDVRARGTKELVARQLLTVRRMSLPPSPGTSNPFGQDLVRNTYELIGEATPT</sequence>
<dbReference type="AlphaFoldDB" id="A0A2A9CQ11"/>
<dbReference type="EMBL" id="PDJC01000001">
    <property type="protein sequence ID" value="PFG16236.1"/>
    <property type="molecule type" value="Genomic_DNA"/>
</dbReference>
<gene>
    <name evidence="1" type="ORF">ATK74_0769</name>
</gene>
<proteinExistence type="predicted"/>
<reference evidence="1 2" key="1">
    <citation type="submission" date="2017-10" db="EMBL/GenBank/DDBJ databases">
        <title>Sequencing the genomes of 1000 actinobacteria strains.</title>
        <authorList>
            <person name="Klenk H.-P."/>
        </authorList>
    </citation>
    <scope>NUCLEOTIDE SEQUENCE [LARGE SCALE GENOMIC DNA]</scope>
    <source>
        <strain evidence="1 2">DSM 15597</strain>
    </source>
</reference>